<protein>
    <submittedName>
        <fullName evidence="1">Uncharacterized protein</fullName>
    </submittedName>
</protein>
<keyword evidence="2" id="KW-1185">Reference proteome</keyword>
<accession>A0ACD5WBR9</accession>
<proteinExistence type="predicted"/>
<evidence type="ECO:0000313" key="1">
    <source>
        <dbReference type="EnsemblPlants" id="AVESA.00010b.r2.4AG0598780.1.CDS"/>
    </source>
</evidence>
<organism evidence="1 2">
    <name type="scientific">Avena sativa</name>
    <name type="common">Oat</name>
    <dbReference type="NCBI Taxonomy" id="4498"/>
    <lineage>
        <taxon>Eukaryota</taxon>
        <taxon>Viridiplantae</taxon>
        <taxon>Streptophyta</taxon>
        <taxon>Embryophyta</taxon>
        <taxon>Tracheophyta</taxon>
        <taxon>Spermatophyta</taxon>
        <taxon>Magnoliopsida</taxon>
        <taxon>Liliopsida</taxon>
        <taxon>Poales</taxon>
        <taxon>Poaceae</taxon>
        <taxon>BOP clade</taxon>
        <taxon>Pooideae</taxon>
        <taxon>Poodae</taxon>
        <taxon>Poeae</taxon>
        <taxon>Poeae Chloroplast Group 1 (Aveneae type)</taxon>
        <taxon>Aveninae</taxon>
        <taxon>Avena</taxon>
    </lineage>
</organism>
<evidence type="ECO:0000313" key="2">
    <source>
        <dbReference type="Proteomes" id="UP001732700"/>
    </source>
</evidence>
<dbReference type="Proteomes" id="UP001732700">
    <property type="component" value="Chromosome 4A"/>
</dbReference>
<reference evidence="1" key="2">
    <citation type="submission" date="2025-09" db="UniProtKB">
        <authorList>
            <consortium name="EnsemblPlants"/>
        </authorList>
    </citation>
    <scope>IDENTIFICATION</scope>
</reference>
<sequence>MDAETAPPPASAARHLQLDSPMRPQVIKFCYRKRPTGHSRNGKDDSSQDPKTQSPSSPLSRQSLSTPAIPTYHAGGFYEIDHERLPPRTPIHLKSIRVVKVSEYTSLDITVSFPSILALRSFFSSFPAPSDGPELDERFVMSSNHAARILRRRVAEQELEGEMHQDSFWLVNPCLYDFSASSHPATLPDALSSPEAPPAQPKAPAPISCLLDTLKFDGAGWGVRRRVRYIGRHRDVSKDASIGGYETEASVREQLPPVPEDKRSSISGKRKRDGAETSNDKPSTERRAKKKTYKSPKKQKKRHVESKDGDPRRGKDRWSAERYAAAERSLLEIMRSTGARIGAPVMRQALREEARKRIGDTGLLDHLLKHMAGRVPDGSTERFRRRHNADGAMEYWLEPADLAEVRREAGVSDPYWVPPPGWKPGDDVSPAAGDLLIKRKVEELTEELNDVKRHMEQLSSNMVELGKEAKSEAERAYSSWKEKYHKVVKANEKLEKQVLSLKDTYENVVQKKSKLKKEVRSLKDKYEFVVGKNDKLEEQMASLSSSLLSLKEQFLLANNGDKLKMGIDQVAVAQKDGKQAIAIGGGGGGGCDQTSQRADVTVVQAGEKRTTRKSSFRICKPQGTFLWPSMGSGTDMSGGGSSGISVPASGLLPRSGSGSCPSIGQGLPPSSRAPVEVLIESPLDERVMVGGDYFSTPPSASSTTNAATKLLPLPCPRSPLQPQPLFSAAALHSFAGLTLRHMDSPSSLPSPCGASLLQGAEAGGISTVRTELALATPFYC</sequence>
<dbReference type="EnsemblPlants" id="AVESA.00010b.r2.4AG0598780.1">
    <property type="protein sequence ID" value="AVESA.00010b.r2.4AG0598780.1.CDS"/>
    <property type="gene ID" value="AVESA.00010b.r2.4AG0598780"/>
</dbReference>
<reference evidence="1" key="1">
    <citation type="submission" date="2021-05" db="EMBL/GenBank/DDBJ databases">
        <authorList>
            <person name="Scholz U."/>
            <person name="Mascher M."/>
            <person name="Fiebig A."/>
        </authorList>
    </citation>
    <scope>NUCLEOTIDE SEQUENCE [LARGE SCALE GENOMIC DNA]</scope>
</reference>
<name>A0ACD5WBR9_AVESA</name>